<comment type="caution">
    <text evidence="1">The sequence shown here is derived from an EMBL/GenBank/DDBJ whole genome shotgun (WGS) entry which is preliminary data.</text>
</comment>
<dbReference type="Proteomes" id="UP001172457">
    <property type="component" value="Chromosome 5"/>
</dbReference>
<proteinExistence type="predicted"/>
<dbReference type="EMBL" id="JARYMX010000005">
    <property type="protein sequence ID" value="KAJ9546477.1"/>
    <property type="molecule type" value="Genomic_DNA"/>
</dbReference>
<evidence type="ECO:0000313" key="2">
    <source>
        <dbReference type="Proteomes" id="UP001172457"/>
    </source>
</evidence>
<organism evidence="1 2">
    <name type="scientific">Centaurea solstitialis</name>
    <name type="common">yellow star-thistle</name>
    <dbReference type="NCBI Taxonomy" id="347529"/>
    <lineage>
        <taxon>Eukaryota</taxon>
        <taxon>Viridiplantae</taxon>
        <taxon>Streptophyta</taxon>
        <taxon>Embryophyta</taxon>
        <taxon>Tracheophyta</taxon>
        <taxon>Spermatophyta</taxon>
        <taxon>Magnoliopsida</taxon>
        <taxon>eudicotyledons</taxon>
        <taxon>Gunneridae</taxon>
        <taxon>Pentapetalae</taxon>
        <taxon>asterids</taxon>
        <taxon>campanulids</taxon>
        <taxon>Asterales</taxon>
        <taxon>Asteraceae</taxon>
        <taxon>Carduoideae</taxon>
        <taxon>Cardueae</taxon>
        <taxon>Centaureinae</taxon>
        <taxon>Centaurea</taxon>
    </lineage>
</organism>
<reference evidence="1" key="1">
    <citation type="submission" date="2023-03" db="EMBL/GenBank/DDBJ databases">
        <title>Chromosome-scale reference genome and RAD-based genetic map of yellow starthistle (Centaurea solstitialis) reveal putative structural variation and QTLs associated with invader traits.</title>
        <authorList>
            <person name="Reatini B."/>
            <person name="Cang F.A."/>
            <person name="Jiang Q."/>
            <person name="Mckibben M.T.W."/>
            <person name="Barker M.S."/>
            <person name="Rieseberg L.H."/>
            <person name="Dlugosch K.M."/>
        </authorList>
    </citation>
    <scope>NUCLEOTIDE SEQUENCE</scope>
    <source>
        <strain evidence="1">CAN-66</strain>
        <tissue evidence="1">Leaf</tissue>
    </source>
</reference>
<protein>
    <submittedName>
        <fullName evidence="1">Uncharacterized protein</fullName>
    </submittedName>
</protein>
<name>A0AA38T7Y4_9ASTR</name>
<gene>
    <name evidence="1" type="ORF">OSB04_019020</name>
</gene>
<accession>A0AA38T7Y4</accession>
<evidence type="ECO:0000313" key="1">
    <source>
        <dbReference type="EMBL" id="KAJ9546477.1"/>
    </source>
</evidence>
<keyword evidence="2" id="KW-1185">Reference proteome</keyword>
<dbReference type="AlphaFoldDB" id="A0AA38T7Y4"/>
<sequence length="310" mass="35091">MILEKTYREEVSDFDAREGIEGCDQAIGGVIMLDALKRLGYGIITYGGRNTPREDVFIRGQRIKYMDYVPSVRKRMRFEALGFASSVSMDKVGKDDTLVLRQILGYGLEGVAEEVEEVLYEILPGLRAFEASGEYDVGSILWLFREHRVPRLEVEKLISESLSMVQPIGLENGITGKFLEVIALLLRARKKGDTFKARGRVLQLTSKESRTELHVVKKQARKPIPVAEDRRSFRSTSGSHVVLEDRSSLRVPPVEVREEDALETALRARYEHFESIAMPFGLTNAPIADSWWIGDGFLGECYRSKSWKNA</sequence>